<dbReference type="RefSeq" id="WP_224197025.1">
    <property type="nucleotide sequence ID" value="NZ_JAIRAU010000056.1"/>
</dbReference>
<keyword evidence="4" id="KW-1185">Reference proteome</keyword>
<feature type="domain" description="Recombinase" evidence="2">
    <location>
        <begin position="93"/>
        <end position="140"/>
    </location>
</feature>
<evidence type="ECO:0000313" key="4">
    <source>
        <dbReference type="Proteomes" id="UP001139031"/>
    </source>
</evidence>
<dbReference type="Proteomes" id="UP001139031">
    <property type="component" value="Unassembled WGS sequence"/>
</dbReference>
<name>A0ABS7U4E0_9BACT</name>
<evidence type="ECO:0000259" key="2">
    <source>
        <dbReference type="Pfam" id="PF07508"/>
    </source>
</evidence>
<organism evidence="3 4">
    <name type="scientific">Nannocystis pusilla</name>
    <dbReference type="NCBI Taxonomy" id="889268"/>
    <lineage>
        <taxon>Bacteria</taxon>
        <taxon>Pseudomonadati</taxon>
        <taxon>Myxococcota</taxon>
        <taxon>Polyangia</taxon>
        <taxon>Nannocystales</taxon>
        <taxon>Nannocystaceae</taxon>
        <taxon>Nannocystis</taxon>
    </lineage>
</organism>
<evidence type="ECO:0000313" key="3">
    <source>
        <dbReference type="EMBL" id="MBZ5715284.1"/>
    </source>
</evidence>
<sequence>MTALHARLVDVLHEAVAIALTDMRAENDAGEVVVFTRENTPPPWHMPPECSQAARAWALDLVDRVLPSMSGNPMSTTVNTTTEVASREDDPRAPIHRRILAMHKEGKSIRQISEILKDEEVPGPQGGWWHPTSVHRVIQRAAEAAAKKKK</sequence>
<feature type="region of interest" description="Disordered" evidence="1">
    <location>
        <begin position="68"/>
        <end position="90"/>
    </location>
</feature>
<proteinExistence type="predicted"/>
<accession>A0ABS7U4E0</accession>
<comment type="caution">
    <text evidence="3">The sequence shown here is derived from an EMBL/GenBank/DDBJ whole genome shotgun (WGS) entry which is preliminary data.</text>
</comment>
<dbReference type="EMBL" id="JAIRAU010000056">
    <property type="protein sequence ID" value="MBZ5715284.1"/>
    <property type="molecule type" value="Genomic_DNA"/>
</dbReference>
<gene>
    <name evidence="3" type="ORF">K7C98_39125</name>
</gene>
<reference evidence="3" key="1">
    <citation type="submission" date="2021-08" db="EMBL/GenBank/DDBJ databases">
        <authorList>
            <person name="Stevens D.C."/>
        </authorList>
    </citation>
    <scope>NUCLEOTIDE SEQUENCE</scope>
    <source>
        <strain evidence="3">DSM 53165</strain>
    </source>
</reference>
<feature type="compositionally biased region" description="Polar residues" evidence="1">
    <location>
        <begin position="69"/>
        <end position="84"/>
    </location>
</feature>
<evidence type="ECO:0000256" key="1">
    <source>
        <dbReference type="SAM" id="MobiDB-lite"/>
    </source>
</evidence>
<protein>
    <submittedName>
        <fullName evidence="3">Recombinase family protein</fullName>
    </submittedName>
</protein>
<dbReference type="Pfam" id="PF07508">
    <property type="entry name" value="Recombinase"/>
    <property type="match status" value="1"/>
</dbReference>
<dbReference type="InterPro" id="IPR011109">
    <property type="entry name" value="DNA_bind_recombinase_dom"/>
</dbReference>